<feature type="coiled-coil region" evidence="1">
    <location>
        <begin position="191"/>
        <end position="243"/>
    </location>
</feature>
<proteinExistence type="predicted"/>
<evidence type="ECO:0000256" key="1">
    <source>
        <dbReference type="SAM" id="Coils"/>
    </source>
</evidence>
<comment type="caution">
    <text evidence="3">The sequence shown here is derived from an EMBL/GenBank/DDBJ whole genome shotgun (WGS) entry which is preliminary data.</text>
</comment>
<name>A0A6L2KLM7_TANCI</name>
<sequence length="361" mass="40546">MANLEFYDKNNMVAFLKKPQGSEDFHQIVDFLNASHIMYSLTENPNIYVSLTNHFWRTASARTLDNREIKLNSIVDGQDKTITEASVRRHLKLANADGISTLPTTKFFEQLSLIGKTRIKTRRMGIRIPQSNIPSSVADEAITKEMHDGLGRATTTASSLEAKPERLSNLPNEPPLEEGNISPSGEGSMQLLELMDICTKLSNKVTALENELKSTKSVYNKALITLTKKVKKLEKKLKHKRRRAVVDSLEDEEASFDNKDSPKQGRMIEKINENENVNLVKSSKQGEAHETVGHRIKSDDTKVVDFSTASLDDEVTLAETLVNIKKRAAIDKGKAIMQESEPSKKIKKKEMIHISFDKEIA</sequence>
<dbReference type="AlphaFoldDB" id="A0A6L2KLM7"/>
<protein>
    <recommendedName>
        <fullName evidence="4">Xylulose kinase-1</fullName>
    </recommendedName>
</protein>
<evidence type="ECO:0000313" key="3">
    <source>
        <dbReference type="EMBL" id="GEU49532.1"/>
    </source>
</evidence>
<gene>
    <name evidence="3" type="ORF">Tci_021510</name>
</gene>
<evidence type="ECO:0008006" key="4">
    <source>
        <dbReference type="Google" id="ProtNLM"/>
    </source>
</evidence>
<accession>A0A6L2KLM7</accession>
<dbReference type="EMBL" id="BKCJ010002578">
    <property type="protein sequence ID" value="GEU49532.1"/>
    <property type="molecule type" value="Genomic_DNA"/>
</dbReference>
<organism evidence="3">
    <name type="scientific">Tanacetum cinerariifolium</name>
    <name type="common">Dalmatian daisy</name>
    <name type="synonym">Chrysanthemum cinerariifolium</name>
    <dbReference type="NCBI Taxonomy" id="118510"/>
    <lineage>
        <taxon>Eukaryota</taxon>
        <taxon>Viridiplantae</taxon>
        <taxon>Streptophyta</taxon>
        <taxon>Embryophyta</taxon>
        <taxon>Tracheophyta</taxon>
        <taxon>Spermatophyta</taxon>
        <taxon>Magnoliopsida</taxon>
        <taxon>eudicotyledons</taxon>
        <taxon>Gunneridae</taxon>
        <taxon>Pentapetalae</taxon>
        <taxon>asterids</taxon>
        <taxon>campanulids</taxon>
        <taxon>Asterales</taxon>
        <taxon>Asteraceae</taxon>
        <taxon>Asteroideae</taxon>
        <taxon>Anthemideae</taxon>
        <taxon>Anthemidinae</taxon>
        <taxon>Tanacetum</taxon>
    </lineage>
</organism>
<keyword evidence="1" id="KW-0175">Coiled coil</keyword>
<evidence type="ECO:0000256" key="2">
    <source>
        <dbReference type="SAM" id="MobiDB-lite"/>
    </source>
</evidence>
<feature type="region of interest" description="Disordered" evidence="2">
    <location>
        <begin position="151"/>
        <end position="185"/>
    </location>
</feature>
<reference evidence="3" key="1">
    <citation type="journal article" date="2019" name="Sci. Rep.">
        <title>Draft genome of Tanacetum cinerariifolium, the natural source of mosquito coil.</title>
        <authorList>
            <person name="Yamashiro T."/>
            <person name="Shiraishi A."/>
            <person name="Satake H."/>
            <person name="Nakayama K."/>
        </authorList>
    </citation>
    <scope>NUCLEOTIDE SEQUENCE</scope>
</reference>